<dbReference type="CDD" id="cd00112">
    <property type="entry name" value="LDLa"/>
    <property type="match status" value="1"/>
</dbReference>
<dbReference type="GO" id="GO:0005254">
    <property type="term" value="F:chloride channel activity"/>
    <property type="evidence" value="ECO:0007669"/>
    <property type="project" value="UniProtKB-ARBA"/>
</dbReference>
<dbReference type="InterPro" id="IPR006202">
    <property type="entry name" value="Neur_chan_lig-bd"/>
</dbReference>
<evidence type="ECO:0000256" key="3">
    <source>
        <dbReference type="ARBA" id="ARBA00022448"/>
    </source>
</evidence>
<evidence type="ECO:0000256" key="2">
    <source>
        <dbReference type="ARBA" id="ARBA00004236"/>
    </source>
</evidence>
<evidence type="ECO:0000256" key="14">
    <source>
        <dbReference type="RuleBase" id="RU000687"/>
    </source>
</evidence>
<comment type="similarity">
    <text evidence="14">Belongs to the ligand-gated ion channel (TC 1.A.9) family.</text>
</comment>
<comment type="caution">
    <text evidence="13 14">Lacks conserved residue(s) required for the propagation of feature annotation.</text>
</comment>
<keyword evidence="3 14" id="KW-0813">Transport</keyword>
<keyword evidence="5 14" id="KW-0812">Transmembrane</keyword>
<dbReference type="InterPro" id="IPR018000">
    <property type="entry name" value="Neurotransmitter_ion_chnl_CS"/>
</dbReference>
<feature type="domain" description="Pentraxin (PTX)" evidence="15">
    <location>
        <begin position="1"/>
        <end position="110"/>
    </location>
</feature>
<feature type="transmembrane region" description="Helical" evidence="14">
    <location>
        <begin position="574"/>
        <end position="597"/>
    </location>
</feature>
<dbReference type="InterPro" id="IPR023415">
    <property type="entry name" value="LDLR_class-A_CS"/>
</dbReference>
<comment type="subcellular location">
    <subcellularLocation>
        <location evidence="2">Cell membrane</location>
    </subcellularLocation>
    <subcellularLocation>
        <location evidence="1">Membrane</location>
        <topology evidence="1">Multi-pass membrane protein</topology>
    </subcellularLocation>
</comment>
<feature type="transmembrane region" description="Helical" evidence="14">
    <location>
        <begin position="639"/>
        <end position="661"/>
    </location>
</feature>
<evidence type="ECO:0000256" key="12">
    <source>
        <dbReference type="PROSITE-ProRule" id="PRU00124"/>
    </source>
</evidence>
<dbReference type="SUPFAM" id="SSF56436">
    <property type="entry name" value="C-type lectin-like"/>
    <property type="match status" value="1"/>
</dbReference>
<dbReference type="SMART" id="SM00192">
    <property type="entry name" value="LDLa"/>
    <property type="match status" value="1"/>
</dbReference>
<evidence type="ECO:0000256" key="5">
    <source>
        <dbReference type="ARBA" id="ARBA00022692"/>
    </source>
</evidence>
<feature type="disulfide bond" evidence="12">
    <location>
        <begin position="342"/>
        <end position="360"/>
    </location>
</feature>
<keyword evidence="10 12" id="KW-1015">Disulfide bond</keyword>
<gene>
    <name evidence="16" type="primary">Glra4-L4</name>
    <name evidence="16" type="ORF">Hamer_G008005</name>
</gene>
<dbReference type="SUPFAM" id="SSF90112">
    <property type="entry name" value="Neurotransmitter-gated ion-channel transmembrane pore"/>
    <property type="match status" value="1"/>
</dbReference>
<dbReference type="GO" id="GO:0004888">
    <property type="term" value="F:transmembrane signaling receptor activity"/>
    <property type="evidence" value="ECO:0007669"/>
    <property type="project" value="InterPro"/>
</dbReference>
<dbReference type="PROSITE" id="PS51828">
    <property type="entry name" value="PTX_2"/>
    <property type="match status" value="1"/>
</dbReference>
<dbReference type="InterPro" id="IPR001759">
    <property type="entry name" value="PTX_dom"/>
</dbReference>
<dbReference type="Pfam" id="PF02931">
    <property type="entry name" value="Neur_chan_LBD"/>
    <property type="match status" value="1"/>
</dbReference>
<dbReference type="SUPFAM" id="SSF49899">
    <property type="entry name" value="Concanavalin A-like lectins/glucanases"/>
    <property type="match status" value="1"/>
</dbReference>
<dbReference type="InterPro" id="IPR006029">
    <property type="entry name" value="Neurotrans-gated_channel_TM"/>
</dbReference>
<evidence type="ECO:0000256" key="8">
    <source>
        <dbReference type="ARBA" id="ARBA00023065"/>
    </source>
</evidence>
<comment type="caution">
    <text evidence="16">The sequence shown here is derived from an EMBL/GenBank/DDBJ whole genome shotgun (WGS) entry which is preliminary data.</text>
</comment>
<evidence type="ECO:0000256" key="4">
    <source>
        <dbReference type="ARBA" id="ARBA00022475"/>
    </source>
</evidence>
<name>A0A8J5JVK0_HOMAM</name>
<dbReference type="PRINTS" id="PR00253">
    <property type="entry name" value="GABAARECEPTR"/>
</dbReference>
<accession>A0A8J5JVK0</accession>
<dbReference type="InterPro" id="IPR016187">
    <property type="entry name" value="CTDL_fold"/>
</dbReference>
<dbReference type="Proteomes" id="UP000747542">
    <property type="component" value="Unassembled WGS sequence"/>
</dbReference>
<evidence type="ECO:0000256" key="11">
    <source>
        <dbReference type="ARBA" id="ARBA00023303"/>
    </source>
</evidence>
<dbReference type="GO" id="GO:0005886">
    <property type="term" value="C:plasma membrane"/>
    <property type="evidence" value="ECO:0007669"/>
    <property type="project" value="UniProtKB-SubCell"/>
</dbReference>
<evidence type="ECO:0000256" key="7">
    <source>
        <dbReference type="ARBA" id="ARBA00022989"/>
    </source>
</evidence>
<proteinExistence type="inferred from homology"/>
<dbReference type="Gene3D" id="4.10.400.10">
    <property type="entry name" value="Low-density Lipoprotein Receptor"/>
    <property type="match status" value="1"/>
</dbReference>
<keyword evidence="6" id="KW-0732">Signal</keyword>
<dbReference type="PANTHER" id="PTHR18945">
    <property type="entry name" value="NEUROTRANSMITTER GATED ION CHANNEL"/>
    <property type="match status" value="1"/>
</dbReference>
<keyword evidence="7 14" id="KW-1133">Transmembrane helix</keyword>
<evidence type="ECO:0000256" key="6">
    <source>
        <dbReference type="ARBA" id="ARBA00022729"/>
    </source>
</evidence>
<dbReference type="PROSITE" id="PS00236">
    <property type="entry name" value="NEUROTR_ION_CHANNEL"/>
    <property type="match status" value="1"/>
</dbReference>
<dbReference type="SUPFAM" id="SSF63712">
    <property type="entry name" value="Nicotinic receptor ligand binding domain-like"/>
    <property type="match status" value="1"/>
</dbReference>
<keyword evidence="8 14" id="KW-0406">Ion transport</keyword>
<evidence type="ECO:0000313" key="16">
    <source>
        <dbReference type="EMBL" id="KAG7162460.1"/>
    </source>
</evidence>
<evidence type="ECO:0000256" key="9">
    <source>
        <dbReference type="ARBA" id="ARBA00023136"/>
    </source>
</evidence>
<feature type="transmembrane region" description="Helical" evidence="14">
    <location>
        <begin position="709"/>
        <end position="729"/>
    </location>
</feature>
<evidence type="ECO:0000256" key="13">
    <source>
        <dbReference type="PROSITE-ProRule" id="PRU01172"/>
    </source>
</evidence>
<dbReference type="PROSITE" id="PS01209">
    <property type="entry name" value="LDLRA_1"/>
    <property type="match status" value="1"/>
</dbReference>
<dbReference type="Pfam" id="PF00057">
    <property type="entry name" value="Ldl_recept_a"/>
    <property type="match status" value="1"/>
</dbReference>
<dbReference type="GO" id="GO:0005230">
    <property type="term" value="F:extracellular ligand-gated monoatomic ion channel activity"/>
    <property type="evidence" value="ECO:0007669"/>
    <property type="project" value="InterPro"/>
</dbReference>
<dbReference type="InterPro" id="IPR038050">
    <property type="entry name" value="Neuro_actylchol_rec"/>
</dbReference>
<organism evidence="16 17">
    <name type="scientific">Homarus americanus</name>
    <name type="common">American lobster</name>
    <dbReference type="NCBI Taxonomy" id="6706"/>
    <lineage>
        <taxon>Eukaryota</taxon>
        <taxon>Metazoa</taxon>
        <taxon>Ecdysozoa</taxon>
        <taxon>Arthropoda</taxon>
        <taxon>Crustacea</taxon>
        <taxon>Multicrustacea</taxon>
        <taxon>Malacostraca</taxon>
        <taxon>Eumalacostraca</taxon>
        <taxon>Eucarida</taxon>
        <taxon>Decapoda</taxon>
        <taxon>Pleocyemata</taxon>
        <taxon>Astacidea</taxon>
        <taxon>Nephropoidea</taxon>
        <taxon>Nephropidae</taxon>
        <taxon>Homarus</taxon>
    </lineage>
</organism>
<dbReference type="InterPro" id="IPR002172">
    <property type="entry name" value="LDrepeatLR_classA_rpt"/>
</dbReference>
<dbReference type="InterPro" id="IPR013320">
    <property type="entry name" value="ConA-like_dom_sf"/>
</dbReference>
<keyword evidence="16" id="KW-0675">Receptor</keyword>
<dbReference type="PRINTS" id="PR00252">
    <property type="entry name" value="NRIONCHANNEL"/>
</dbReference>
<sequence length="730" mass="84032">MSWYHLCFTYDHQKHLYNTFVDGEVVYELNYNVGRQIYGDRARIGQGGPLYQSFSGALSQVNVWDYVVAAETIADMAACRSDVQGNFISWQAGWILSNFTEYDVPLEHFCKQTKDAIYFGFPSLSKDEAFYICEALGSHLPLPTTVPEAFSWTNISKRIWPDWFVIGGCNGFFWSSINDLRDEGIWVTHFDNAPVTNIPWKDGEPNGLFYENCAFVETEGIADIDCLTNRKCAVCEFSDLQIFSFLGTCELQLRNIHLIAYQEDLGELHFKGYGEYLIHKVGEEWLWINVVHNKTMARLDPSAPFNMPMGRRVWQLETTVCDQSQGARTLLLTTCQSDSYTCDDATCIPLENRCDQKYDCLDRSDEVDCELVSMPKDYKMNLPPRLGNDKDAASLPVAFKISIESATIHTTQMTMQLSYEIQMFWLDNRLTFRNLKVNDSLNKVPYTRMMSMWWPTVGFVNTEGHQHTTVDLESTLNLLRERSPERRANNVPGEVDLFLGKDNSIRLTRKYSTIFVCDFNLMLYPFDIQHCDMHLRMLSGPKNYLMLEQPQLVYDNSGEFSEIRVKITLQRRSGYAVLNIYTPSMILLIISYVSLFFRSEIFEVRIMTTLTSLLVLATLFTQVSASLPKTSYFKMVDVWLLFCIIIGFIIIIFHTIIDYSLKKHHSGDRVSPFPAPVKGLHIPITDRHVTQTSINAFLKYLGFGKSIEGLIVISRLNILAIFTFFNLIYW</sequence>
<dbReference type="Gene3D" id="2.70.170.10">
    <property type="entry name" value="Neurotransmitter-gated ion-channel ligand-binding domain"/>
    <property type="match status" value="1"/>
</dbReference>
<dbReference type="EMBL" id="JAHLQT010027705">
    <property type="protein sequence ID" value="KAG7162460.1"/>
    <property type="molecule type" value="Genomic_DNA"/>
</dbReference>
<dbReference type="InterPro" id="IPR006028">
    <property type="entry name" value="GABAA/Glycine_rcpt"/>
</dbReference>
<protein>
    <submittedName>
        <fullName evidence="16">Glycine receptor subunit alpha-4-like 4</fullName>
    </submittedName>
</protein>
<dbReference type="Gene3D" id="2.60.120.200">
    <property type="match status" value="1"/>
</dbReference>
<dbReference type="InterPro" id="IPR036719">
    <property type="entry name" value="Neuro-gated_channel_TM_sf"/>
</dbReference>
<keyword evidence="9 14" id="KW-0472">Membrane</keyword>
<dbReference type="InterPro" id="IPR036734">
    <property type="entry name" value="Neur_chan_lig-bd_sf"/>
</dbReference>
<dbReference type="InterPro" id="IPR016186">
    <property type="entry name" value="C-type_lectin-like/link_sf"/>
</dbReference>
<dbReference type="InterPro" id="IPR006201">
    <property type="entry name" value="Neur_channel"/>
</dbReference>
<dbReference type="Pfam" id="PF02932">
    <property type="entry name" value="Neur_chan_memb"/>
    <property type="match status" value="1"/>
</dbReference>
<keyword evidence="11 14" id="KW-0407">Ion channel</keyword>
<reference evidence="16" key="1">
    <citation type="journal article" date="2021" name="Sci. Adv.">
        <title>The American lobster genome reveals insights on longevity, neural, and immune adaptations.</title>
        <authorList>
            <person name="Polinski J.M."/>
            <person name="Zimin A.V."/>
            <person name="Clark K.F."/>
            <person name="Kohn A.B."/>
            <person name="Sadowski N."/>
            <person name="Timp W."/>
            <person name="Ptitsyn A."/>
            <person name="Khanna P."/>
            <person name="Romanova D.Y."/>
            <person name="Williams P."/>
            <person name="Greenwood S.J."/>
            <person name="Moroz L.L."/>
            <person name="Walt D.R."/>
            <person name="Bodnar A.G."/>
        </authorList>
    </citation>
    <scope>NUCLEOTIDE SEQUENCE</scope>
    <source>
        <strain evidence="16">GMGI-L3</strain>
    </source>
</reference>
<evidence type="ECO:0000256" key="10">
    <source>
        <dbReference type="ARBA" id="ARBA00023157"/>
    </source>
</evidence>
<feature type="disulfide bond" evidence="12">
    <location>
        <begin position="335"/>
        <end position="347"/>
    </location>
</feature>
<evidence type="ECO:0000256" key="1">
    <source>
        <dbReference type="ARBA" id="ARBA00004141"/>
    </source>
</evidence>
<dbReference type="Gene3D" id="3.10.100.10">
    <property type="entry name" value="Mannose-Binding Protein A, subunit A"/>
    <property type="match status" value="1"/>
</dbReference>
<keyword evidence="17" id="KW-1185">Reference proteome</keyword>
<dbReference type="PROSITE" id="PS50068">
    <property type="entry name" value="LDLRA_2"/>
    <property type="match status" value="1"/>
</dbReference>
<dbReference type="InterPro" id="IPR036055">
    <property type="entry name" value="LDL_receptor-like_sf"/>
</dbReference>
<dbReference type="Gene3D" id="1.20.58.390">
    <property type="entry name" value="Neurotransmitter-gated ion-channel transmembrane domain"/>
    <property type="match status" value="1"/>
</dbReference>
<evidence type="ECO:0000313" key="17">
    <source>
        <dbReference type="Proteomes" id="UP000747542"/>
    </source>
</evidence>
<feature type="disulfide bond" evidence="12">
    <location>
        <begin position="354"/>
        <end position="369"/>
    </location>
</feature>
<keyword evidence="4" id="KW-1003">Cell membrane</keyword>
<evidence type="ECO:0000259" key="15">
    <source>
        <dbReference type="PROSITE" id="PS51828"/>
    </source>
</evidence>
<dbReference type="GO" id="GO:0099095">
    <property type="term" value="F:ligand-gated monoatomic anion channel activity"/>
    <property type="evidence" value="ECO:0007669"/>
    <property type="project" value="UniProtKB-ARBA"/>
</dbReference>
<dbReference type="AlphaFoldDB" id="A0A8J5JVK0"/>
<feature type="non-terminal residue" evidence="16">
    <location>
        <position position="1"/>
    </location>
</feature>
<dbReference type="Pfam" id="PF00354">
    <property type="entry name" value="Pentaxin"/>
    <property type="match status" value="1"/>
</dbReference>
<dbReference type="SUPFAM" id="SSF57424">
    <property type="entry name" value="LDL receptor-like module"/>
    <property type="match status" value="1"/>
</dbReference>